<dbReference type="EMBL" id="MWUE01000014">
    <property type="protein sequence ID" value="OQP34053.1"/>
    <property type="molecule type" value="Genomic_DNA"/>
</dbReference>
<organism evidence="5 6">
    <name type="scientific">Pantoea latae</name>
    <dbReference type="NCBI Taxonomy" id="1964541"/>
    <lineage>
        <taxon>Bacteria</taxon>
        <taxon>Pseudomonadati</taxon>
        <taxon>Pseudomonadota</taxon>
        <taxon>Gammaproteobacteria</taxon>
        <taxon>Enterobacterales</taxon>
        <taxon>Erwiniaceae</taxon>
        <taxon>Pantoea</taxon>
    </lineage>
</organism>
<name>A0A1V9DJN0_9GAMM</name>
<dbReference type="InterPro" id="IPR015927">
    <property type="entry name" value="Peptidase_S24_S26A/B/C"/>
</dbReference>
<keyword evidence="3" id="KW-0804">Transcription</keyword>
<dbReference type="OrthoDB" id="9791537at2"/>
<proteinExistence type="predicted"/>
<dbReference type="Gene3D" id="2.10.109.10">
    <property type="entry name" value="Umud Fragment, subunit A"/>
    <property type="match status" value="1"/>
</dbReference>
<gene>
    <name evidence="5" type="ORF">B2J69_09715</name>
</gene>
<evidence type="ECO:0000313" key="5">
    <source>
        <dbReference type="EMBL" id="OQP34053.1"/>
    </source>
</evidence>
<evidence type="ECO:0000256" key="1">
    <source>
        <dbReference type="ARBA" id="ARBA00023015"/>
    </source>
</evidence>
<dbReference type="InterPro" id="IPR039418">
    <property type="entry name" value="LexA-like"/>
</dbReference>
<dbReference type="Proteomes" id="UP000192769">
    <property type="component" value="Unassembled WGS sequence"/>
</dbReference>
<evidence type="ECO:0000313" key="6">
    <source>
        <dbReference type="Proteomes" id="UP000192769"/>
    </source>
</evidence>
<accession>A0A1V9DJN0</accession>
<keyword evidence="6" id="KW-1185">Reference proteome</keyword>
<dbReference type="Pfam" id="PF00717">
    <property type="entry name" value="Peptidase_S24"/>
    <property type="match status" value="1"/>
</dbReference>
<comment type="caution">
    <text evidence="5">The sequence shown here is derived from an EMBL/GenBank/DDBJ whole genome shotgun (WGS) entry which is preliminary data.</text>
</comment>
<dbReference type="SUPFAM" id="SSF51306">
    <property type="entry name" value="LexA/Signal peptidase"/>
    <property type="match status" value="1"/>
</dbReference>
<reference evidence="5 6" key="1">
    <citation type="submission" date="2017-02" db="EMBL/GenBank/DDBJ databases">
        <title>Whole genome shotgun sequence of Pantoea agglomerans strain AS1 isolated from a cycad, Zamia floridana in Central Florida, USA.</title>
        <authorList>
            <person name="Lata P."/>
            <person name="Govindarajan S."/>
            <person name="Qi F."/>
            <person name="Li J.-L."/>
            <person name="Maurya S.K."/>
            <person name="Sahoo M.K."/>
        </authorList>
    </citation>
    <scope>NUCLEOTIDE SEQUENCE [LARGE SCALE GENOMIC DNA]</scope>
    <source>
        <strain evidence="5 6">AS1</strain>
    </source>
</reference>
<dbReference type="PANTHER" id="PTHR40661:SF3">
    <property type="entry name" value="FELS-1 PROPHAGE TRANSCRIPTIONAL REGULATOR"/>
    <property type="match status" value="1"/>
</dbReference>
<feature type="domain" description="Peptidase S24/S26A/S26B/S26C" evidence="4">
    <location>
        <begin position="107"/>
        <end position="204"/>
    </location>
</feature>
<keyword evidence="1" id="KW-0805">Transcription regulation</keyword>
<dbReference type="AlphaFoldDB" id="A0A1V9DJN0"/>
<dbReference type="CDD" id="cd06529">
    <property type="entry name" value="S24_LexA-like"/>
    <property type="match status" value="1"/>
</dbReference>
<sequence>MENKEIRKVNLSKLLNKHLQQTDATKAGFAEQCGLNPAQLSQVLGNEAFRNIGDRLARRIESSLKLPTGWLDSIHPDNIPEDEVEIAGAPAKGFVQVVGEALLGTDGSVDMMEFHAGWLCICSKDQEAFGLKVKGDSMWPRIQSGEFVVIEPNTPVQVGDEVFVRTRDGRNMIKILNKTRDGSYLFTSVNSQHHPITLAPDEVEKIQYVAAILKHTRFLEHLDKAS</sequence>
<dbReference type="GO" id="GO:0003677">
    <property type="term" value="F:DNA binding"/>
    <property type="evidence" value="ECO:0007669"/>
    <property type="project" value="UniProtKB-KW"/>
</dbReference>
<evidence type="ECO:0000256" key="2">
    <source>
        <dbReference type="ARBA" id="ARBA00023125"/>
    </source>
</evidence>
<dbReference type="RefSeq" id="WP_081138793.1">
    <property type="nucleotide sequence ID" value="NZ_MWUE01000014.1"/>
</dbReference>
<dbReference type="PANTHER" id="PTHR40661">
    <property type="match status" value="1"/>
</dbReference>
<dbReference type="InterPro" id="IPR036286">
    <property type="entry name" value="LexA/Signal_pep-like_sf"/>
</dbReference>
<evidence type="ECO:0000259" key="4">
    <source>
        <dbReference type="Pfam" id="PF00717"/>
    </source>
</evidence>
<keyword evidence="2" id="KW-0238">DNA-binding</keyword>
<evidence type="ECO:0000256" key="3">
    <source>
        <dbReference type="ARBA" id="ARBA00023163"/>
    </source>
</evidence>
<protein>
    <submittedName>
        <fullName evidence="5">XRE family transcriptional regulator</fullName>
    </submittedName>
</protein>